<dbReference type="InterPro" id="IPR010699">
    <property type="entry name" value="DUF1275"/>
</dbReference>
<keyword evidence="3" id="KW-1185">Reference proteome</keyword>
<name>A0ABT9EFD1_9SPHN</name>
<feature type="transmembrane region" description="Helical" evidence="1">
    <location>
        <begin position="192"/>
        <end position="212"/>
    </location>
</feature>
<sequence>MSGGAVAGVAGYGRRHWLLAVLLAMLAGYVDAVGFLTVGGFFVSFMSGNSTRMAVSIGTGGGEAWTPAALIGSFVAGVVVAALLAMRAGARRKSVVLTLVAALLALAGAARAPMVVAMLLAAAMGAENGVFQQQGEVSIGVTYMTGTLVKLGQRIAAALAGGPRWAWVPFLGLWLGLMAGAVLGALSFPAAWGLWAASGAAALLALLARWVVPLPAQDRPDGNRGLSRI</sequence>
<feature type="transmembrane region" description="Helical" evidence="1">
    <location>
        <begin position="137"/>
        <end position="153"/>
    </location>
</feature>
<proteinExistence type="predicted"/>
<dbReference type="Proteomes" id="UP001230685">
    <property type="component" value="Unassembled WGS sequence"/>
</dbReference>
<feature type="transmembrane region" description="Helical" evidence="1">
    <location>
        <begin position="64"/>
        <end position="84"/>
    </location>
</feature>
<evidence type="ECO:0000313" key="3">
    <source>
        <dbReference type="Proteomes" id="UP001230685"/>
    </source>
</evidence>
<feature type="transmembrane region" description="Helical" evidence="1">
    <location>
        <begin position="17"/>
        <end position="44"/>
    </location>
</feature>
<keyword evidence="1" id="KW-0812">Transmembrane</keyword>
<keyword evidence="1" id="KW-1133">Transmembrane helix</keyword>
<gene>
    <name evidence="2" type="ORF">Q5H91_00510</name>
</gene>
<organism evidence="2 3">
    <name type="scientific">Sphingomonas aurea</name>
    <dbReference type="NCBI Taxonomy" id="3063994"/>
    <lineage>
        <taxon>Bacteria</taxon>
        <taxon>Pseudomonadati</taxon>
        <taxon>Pseudomonadota</taxon>
        <taxon>Alphaproteobacteria</taxon>
        <taxon>Sphingomonadales</taxon>
        <taxon>Sphingomonadaceae</taxon>
        <taxon>Sphingomonas</taxon>
    </lineage>
</organism>
<dbReference type="Pfam" id="PF06912">
    <property type="entry name" value="DUF1275"/>
    <property type="match status" value="1"/>
</dbReference>
<evidence type="ECO:0000256" key="1">
    <source>
        <dbReference type="SAM" id="Phobius"/>
    </source>
</evidence>
<comment type="caution">
    <text evidence="2">The sequence shown here is derived from an EMBL/GenBank/DDBJ whole genome shotgun (WGS) entry which is preliminary data.</text>
</comment>
<feature type="transmembrane region" description="Helical" evidence="1">
    <location>
        <begin position="96"/>
        <end position="125"/>
    </location>
</feature>
<protein>
    <submittedName>
        <fullName evidence="2">DUF1275 family protein</fullName>
    </submittedName>
</protein>
<keyword evidence="1" id="KW-0472">Membrane</keyword>
<dbReference type="PANTHER" id="PTHR37314">
    <property type="entry name" value="SLR0142 PROTEIN"/>
    <property type="match status" value="1"/>
</dbReference>
<accession>A0ABT9EFD1</accession>
<reference evidence="2 3" key="1">
    <citation type="submission" date="2023-07" db="EMBL/GenBank/DDBJ databases">
        <authorList>
            <person name="Kim M.K."/>
        </authorList>
    </citation>
    <scope>NUCLEOTIDE SEQUENCE [LARGE SCALE GENOMIC DNA]</scope>
    <source>
        <strain evidence="2 3">KR1UV-12</strain>
    </source>
</reference>
<evidence type="ECO:0000313" key="2">
    <source>
        <dbReference type="EMBL" id="MDP1025682.1"/>
    </source>
</evidence>
<feature type="transmembrane region" description="Helical" evidence="1">
    <location>
        <begin position="165"/>
        <end position="186"/>
    </location>
</feature>
<dbReference type="PANTHER" id="PTHR37314:SF4">
    <property type="entry name" value="UPF0700 TRANSMEMBRANE PROTEIN YOAK"/>
    <property type="match status" value="1"/>
</dbReference>
<dbReference type="EMBL" id="JAUUDS010000001">
    <property type="protein sequence ID" value="MDP1025682.1"/>
    <property type="molecule type" value="Genomic_DNA"/>
</dbReference>